<keyword evidence="2" id="KW-1185">Reference proteome</keyword>
<gene>
    <name evidence="1" type="ORF">BCY89_20570</name>
</gene>
<evidence type="ECO:0000313" key="2">
    <source>
        <dbReference type="Proteomes" id="UP000286402"/>
    </source>
</evidence>
<organism evidence="1 2">
    <name type="scientific">Sphingobacterium siyangense</name>
    <dbReference type="NCBI Taxonomy" id="459529"/>
    <lineage>
        <taxon>Bacteria</taxon>
        <taxon>Pseudomonadati</taxon>
        <taxon>Bacteroidota</taxon>
        <taxon>Sphingobacteriia</taxon>
        <taxon>Sphingobacteriales</taxon>
        <taxon>Sphingobacteriaceae</taxon>
        <taxon>Sphingobacterium</taxon>
    </lineage>
</organism>
<name>A0A420FBA8_9SPHI</name>
<dbReference type="AlphaFoldDB" id="A0A420FBA8"/>
<comment type="caution">
    <text evidence="1">The sequence shown here is derived from an EMBL/GenBank/DDBJ whole genome shotgun (WGS) entry which is preliminary data.</text>
</comment>
<reference evidence="1 2" key="1">
    <citation type="submission" date="2016-07" db="EMBL/GenBank/DDBJ databases">
        <title>Genome analysis of Sphingobacterium siyangense T12B17.</title>
        <authorList>
            <person name="Xu D."/>
            <person name="Su Y."/>
            <person name="Zheng S."/>
        </authorList>
    </citation>
    <scope>NUCLEOTIDE SEQUENCE [LARGE SCALE GENOMIC DNA]</scope>
    <source>
        <strain evidence="1 2">T12B17</strain>
    </source>
</reference>
<sequence>MQKVVAQSGYGFPAADNKFLGNIGNIGQGIDVDRYSGRLVLNIPLTQISGKSQVIPVQLSYSSGGGIRHQEYSGVVGLGWQLVAGGSITRVVRALPDEHTKGYLGPGQHGKTIRDAAVNNTALHENYFNRITISNGLRYYDQVYDSEPDLFFVNTPAFSFQFSFDENGNPVTSNNSAFKIVSTNFNNSSNYTNSSFVVKDDQGNSYYFGATLGYRNTTSEKLCGVQTTYTSTWYLEKIVNADNTDTISFYYWKLGSSGQKEKYYQYSWDYTTLMFTTTDNLQFNEYVQEMDNYYLANINTKYGRIHFSYESDRKDVEGGAPRLSTISSFVNTVGGERLNQKIVFGTSYFGSVASPPAGARLSDRCRLRLDSIRVYSGEKDLVGQRYKKFEYQNSGSTFDRKDNNTDYFGFRTTFQSGDPMKDPALRKPHSLATAGTYMLFKITERTNAYTQIAYGFNTVYQNDSQPADILGGLRVQEIQTFESSVSSLKRRFQYEFDGRSTGSVYGSNYSTLSLIANNGSSSIQKIFSGSLANYSDLNGYFVGYARVREINANNSYSDYNYQDFKSYPDKLTTYQSGSTVFFGGVLTGSSISYAHKRALLSRISHYNSANKLLNQSDYEYLALNANEIRASYGVVSRVTGASIAGQSGYIGHSSLYFTPIENYRLANVINRAYDESTSDTSKSVSQSTTYAYHTNKNYIRSIETKDSKAVVKKKTLYYPEDGNSIPMVNAAEVNTLNTLKGQNILGVIVHESQQLAQNELLHTHNIFQAPFKLMSTTNYRKITAGSIDHKVAQQLNFYESGSNRLAMTQSNNGIYSSIGYDDYDRVAVEINNAMALPLTGTAPGKYYEFYYEGFESQASVASYAGLGSGQTNFTVPFAATASRKYLIDYWYLNANGTWAYVKKPYSNNMILTEGTRIDEVRVYPEDAQIKTVGYNELGLKTSESNAFGQTVFYKYDMYNRLQLVMDQDNNILKSYCYNIGGERVDCFANLVEETNRDCNVQAVSGWDLISRYIYKSNTEFKINYIALGLQGSIYYSSSDWYSNGIVVANILGDCRPISILTQRTSLDGREYEFTVHPNGDIKIRLTNTTSSIPQPGYLGTFNNIVFQ</sequence>
<accession>A0A420FBA8</accession>
<proteinExistence type="predicted"/>
<dbReference type="Proteomes" id="UP000286402">
    <property type="component" value="Unassembled WGS sequence"/>
</dbReference>
<protein>
    <recommendedName>
        <fullName evidence="3">YD repeat-containing protein</fullName>
    </recommendedName>
</protein>
<dbReference type="EMBL" id="MCAQ01000030">
    <property type="protein sequence ID" value="RKF30194.1"/>
    <property type="molecule type" value="Genomic_DNA"/>
</dbReference>
<evidence type="ECO:0008006" key="3">
    <source>
        <dbReference type="Google" id="ProtNLM"/>
    </source>
</evidence>
<evidence type="ECO:0000313" key="1">
    <source>
        <dbReference type="EMBL" id="RKF30194.1"/>
    </source>
</evidence>